<dbReference type="OrthoDB" id="10263265at2759"/>
<feature type="domain" description="RING-type" evidence="4">
    <location>
        <begin position="320"/>
        <end position="376"/>
    </location>
</feature>
<dbReference type="SMART" id="SM01197">
    <property type="entry name" value="FANCL_C"/>
    <property type="match status" value="1"/>
</dbReference>
<reference evidence="5" key="1">
    <citation type="submission" date="2019-09" db="EMBL/GenBank/DDBJ databases">
        <title>Organ-specific transcriptomic study of the physiology of the cattle tick, Rhipicephalus microplus.</title>
        <authorList>
            <person name="Tirloni L."/>
            <person name="Braz G."/>
            <person name="Gandara A.C.P."/>
            <person name="Sabadin G.A."/>
            <person name="da Silva R.M."/>
            <person name="Guizzo M.G."/>
            <person name="Machado J.A."/>
            <person name="Costa E.P."/>
            <person name="Gomes H.F."/>
            <person name="Moraes J."/>
            <person name="Mota M.B.S."/>
            <person name="Mesquita R.D."/>
            <person name="Alvarenga P.H."/>
            <person name="Alves F."/>
            <person name="Seixas A."/>
            <person name="da Fonseca R.N."/>
            <person name="Fogaca A."/>
            <person name="Logullo C."/>
            <person name="Tanaka A."/>
            <person name="Daffre S."/>
            <person name="Termignoni C."/>
            <person name="Vaz I.S.Jr."/>
            <person name="Oliveira P.L."/>
            <person name="Ribeiro J.M."/>
        </authorList>
    </citation>
    <scope>NUCLEOTIDE SEQUENCE</scope>
    <source>
        <strain evidence="5">Porto Alegre</strain>
    </source>
</reference>
<dbReference type="InterPro" id="IPR019162">
    <property type="entry name" value="FancL_WD-rpt_cont_dom"/>
</dbReference>
<dbReference type="CDD" id="cd23786">
    <property type="entry name" value="ELF_FANCL"/>
    <property type="match status" value="1"/>
</dbReference>
<dbReference type="InterPro" id="IPR043898">
    <property type="entry name" value="FANCL_d2"/>
</dbReference>
<dbReference type="CDD" id="cd23832">
    <property type="entry name" value="DRWD-C_FANCL"/>
    <property type="match status" value="1"/>
</dbReference>
<dbReference type="GO" id="GO:0006513">
    <property type="term" value="P:protein monoubiquitination"/>
    <property type="evidence" value="ECO:0007669"/>
    <property type="project" value="TreeGrafter"/>
</dbReference>
<sequence>MAAPRDVMDGVESDRLDSEIFKRFPLLLPMNESCTEYKGFLKILDEDFFVHLSIGDVHNPDTYCLSGDWDLQQLILSSGKSFDELFSKCKSASHFLMEFCNLTEIVLRSRKRCRTFDPAPEIFSRIMADVEQCGWENLEHINVSGDEIHLKYTDQKKRKHVLKIHFSEAFPVDEPLVEHDLPIQLEFYWNSDGTLRTIYNKFKEEVERLQEFWAVMDDLDSNCWVLDPASPRHSDCYRRIALGNNVSVAVVLQPRTPKGFPRLEFCGPQRAVSAHEEAVEKNKCKWDSSNTISANLSSLLGMELPSRSSAQPPEDVDCACGICYSYLLDGHIPDKLCQSSRCSKPFHQSCLVEWMRSLPSVRQNFNMFFGECPYCSEPMSCKM</sequence>
<dbReference type="Gene3D" id="3.10.110.20">
    <property type="entry name" value="RWD domain-like"/>
    <property type="match status" value="1"/>
</dbReference>
<dbReference type="InterPro" id="IPR043003">
    <property type="entry name" value="FANCL_d3_sf"/>
</dbReference>
<dbReference type="AlphaFoldDB" id="A0A6M2CRM9"/>
<dbReference type="Pfam" id="PF11793">
    <property type="entry name" value="FANCL_C"/>
    <property type="match status" value="1"/>
</dbReference>
<organism evidence="5">
    <name type="scientific">Rhipicephalus microplus</name>
    <name type="common">Cattle tick</name>
    <name type="synonym">Boophilus microplus</name>
    <dbReference type="NCBI Taxonomy" id="6941"/>
    <lineage>
        <taxon>Eukaryota</taxon>
        <taxon>Metazoa</taxon>
        <taxon>Ecdysozoa</taxon>
        <taxon>Arthropoda</taxon>
        <taxon>Chelicerata</taxon>
        <taxon>Arachnida</taxon>
        <taxon>Acari</taxon>
        <taxon>Parasitiformes</taxon>
        <taxon>Ixodida</taxon>
        <taxon>Ixodoidea</taxon>
        <taxon>Ixodidae</taxon>
        <taxon>Rhipicephalinae</taxon>
        <taxon>Rhipicephalus</taxon>
        <taxon>Boophilus</taxon>
    </lineage>
</organism>
<dbReference type="PROSITE" id="PS50089">
    <property type="entry name" value="ZF_RING_2"/>
    <property type="match status" value="1"/>
</dbReference>
<dbReference type="CDD" id="cd16490">
    <property type="entry name" value="RING-CH-C4HC3_FANCL"/>
    <property type="match status" value="1"/>
</dbReference>
<dbReference type="Pfam" id="PF09765">
    <property type="entry name" value="FANCL_d1"/>
    <property type="match status" value="1"/>
</dbReference>
<keyword evidence="1 3" id="KW-0479">Metal-binding</keyword>
<keyword evidence="1 3" id="KW-0863">Zinc-finger</keyword>
<dbReference type="InterPro" id="IPR001841">
    <property type="entry name" value="Znf_RING"/>
</dbReference>
<dbReference type="Gene3D" id="3.30.40.10">
    <property type="entry name" value="Zinc/RING finger domain, C3HC4 (zinc finger)"/>
    <property type="match status" value="1"/>
</dbReference>
<dbReference type="GO" id="GO:0043240">
    <property type="term" value="C:Fanconi anaemia nuclear complex"/>
    <property type="evidence" value="ECO:0007669"/>
    <property type="project" value="InterPro"/>
</dbReference>
<dbReference type="EMBL" id="GHWJ01003354">
    <property type="protein sequence ID" value="NOV36091.1"/>
    <property type="molecule type" value="Transcribed_RNA"/>
</dbReference>
<keyword evidence="2" id="KW-0862">Zinc</keyword>
<accession>A0A6M2CRM9</accession>
<dbReference type="InterPro" id="IPR013083">
    <property type="entry name" value="Znf_RING/FYVE/PHD"/>
</dbReference>
<evidence type="ECO:0000256" key="3">
    <source>
        <dbReference type="PROSITE-ProRule" id="PRU00175"/>
    </source>
</evidence>
<dbReference type="GO" id="GO:0061630">
    <property type="term" value="F:ubiquitin protein ligase activity"/>
    <property type="evidence" value="ECO:0007669"/>
    <property type="project" value="TreeGrafter"/>
</dbReference>
<evidence type="ECO:0000313" key="5">
    <source>
        <dbReference type="EMBL" id="NOV36091.1"/>
    </source>
</evidence>
<dbReference type="PANTHER" id="PTHR13206">
    <property type="entry name" value="UBIQUITIN LIGASE PROTEIN PHF9 FANCONI ANEMIA GROUP L PROTEIN"/>
    <property type="match status" value="1"/>
</dbReference>
<dbReference type="VEuPathDB" id="VectorBase:LOC119164107"/>
<name>A0A6M2CRM9_RHIMP</name>
<dbReference type="InterPro" id="IPR026848">
    <property type="entry name" value="Fancl"/>
</dbReference>
<dbReference type="PANTHER" id="PTHR13206:SF0">
    <property type="entry name" value="E3 UBIQUITIN-PROTEIN LIGASE FANCL"/>
    <property type="match status" value="1"/>
</dbReference>
<protein>
    <submittedName>
        <fullName evidence="5">Putative e3 ubiquitin-protein lig</fullName>
    </submittedName>
</protein>
<dbReference type="InterPro" id="IPR016135">
    <property type="entry name" value="UBQ-conjugating_enzyme/RWD"/>
</dbReference>
<dbReference type="InterPro" id="IPR044037">
    <property type="entry name" value="FANCL_d3"/>
</dbReference>
<dbReference type="SUPFAM" id="SSF57850">
    <property type="entry name" value="RING/U-box"/>
    <property type="match status" value="1"/>
</dbReference>
<evidence type="ECO:0000259" key="4">
    <source>
        <dbReference type="PROSITE" id="PS50089"/>
    </source>
</evidence>
<dbReference type="CDD" id="cd23831">
    <property type="entry name" value="DRWD-N_FANCL"/>
    <property type="match status" value="1"/>
</dbReference>
<dbReference type="Pfam" id="PF18890">
    <property type="entry name" value="FANCL_d2"/>
    <property type="match status" value="1"/>
</dbReference>
<evidence type="ECO:0000256" key="1">
    <source>
        <dbReference type="ARBA" id="ARBA00022771"/>
    </source>
</evidence>
<proteinExistence type="predicted"/>
<dbReference type="InterPro" id="IPR026850">
    <property type="entry name" value="FANCL_C"/>
</dbReference>
<dbReference type="Gene3D" id="3.10.110.10">
    <property type="entry name" value="Ubiquitin Conjugating Enzyme"/>
    <property type="match status" value="1"/>
</dbReference>
<dbReference type="GO" id="GO:0036297">
    <property type="term" value="P:interstrand cross-link repair"/>
    <property type="evidence" value="ECO:0007669"/>
    <property type="project" value="InterPro"/>
</dbReference>
<dbReference type="Pfam" id="PF18891">
    <property type="entry name" value="FANCL_d3"/>
    <property type="match status" value="1"/>
</dbReference>
<evidence type="ECO:0000256" key="2">
    <source>
        <dbReference type="ARBA" id="ARBA00022833"/>
    </source>
</evidence>
<dbReference type="GO" id="GO:0008270">
    <property type="term" value="F:zinc ion binding"/>
    <property type="evidence" value="ECO:0007669"/>
    <property type="project" value="UniProtKB-KW"/>
</dbReference>